<feature type="region of interest" description="Disordered" evidence="5">
    <location>
        <begin position="262"/>
        <end position="294"/>
    </location>
</feature>
<evidence type="ECO:0000313" key="8">
    <source>
        <dbReference type="EMBL" id="VYT77974.1"/>
    </source>
</evidence>
<feature type="domain" description="NlpC/P60" evidence="7">
    <location>
        <begin position="734"/>
        <end position="859"/>
    </location>
</feature>
<sequence>MDKKLKKDFQKKIIRNRDAPEKNMDSKLVHSDDYTNKIIKTKDRFGDKISEKESKLIHENVLAKDQKQDKLKEFQKSKNKEKIRKEVLDNKYKTEEIKQANLEIRTDESFKLDEELDVDFKKVNFDSENSRNINSNKKTTDDISAKAQPINNKKASSKRQVLKNYEDKLIHSKDKFQDKINERESKRIQTSEDKPIEAKKSKRIYRKDKLVKDEVSKNESNTNIDKMQKQKLYQEKKFIDKEKISKEIDKENKLSEVDTDKTFDNSKLKDNNQEFIKDENETSLKPSEQKKVNKKKTYYKRKNYESDKFTRKKIDVLKNESKKVTTKDSKKAQDVKDFISDKKIGELEKSKSKLKDNILKNKTKGSLSSGVLLSGAKSSELVRDYLSSGSDNTGVESGEKAANVSSKLQHGIRKYKLDKKKKSLKKLSTLDKKIRNRKSKLEFKSGLEDLKKSDAYIKKNRFKKFYQRKQMKSMIAKKHETRLVDRVKKAILSLGKASKELIVRKSKMVLFLVIGLGLMLSIMIGGGSVGMSGLSNSVNSVMTTTYLSQDTVLSEVNQEFSSMEYDLQSQIESVKTSHPGYDEYIINKDGEIGHNTHELLSYITSRCGEVKSASEVKGILKELFDKMYKLDFKEEIEIRTRTVERTRYDSRGNPYTSYEKEEYEYKKLIVTLKKKEMDEVVREIFKDYPDNVVHYEALLEAKGNMGDVFGSGNGDLGEIVDNPNFGNPGLAFDSATAKALFNEAEKHIGKRYVFGASGPSNFDCSGFVCWSFTKSGVKRMPRTTAWRIYKDYCNPVSPSEAQPGDIIFFHSTYNSGTPISHVGIYAGNGMMIHAGDPIQYTSINSKYWKSHFYGFGRPR</sequence>
<evidence type="ECO:0000256" key="6">
    <source>
        <dbReference type="SAM" id="Phobius"/>
    </source>
</evidence>
<protein>
    <submittedName>
        <fullName evidence="8">Putative endopeptidase p60</fullName>
        <ecNumber evidence="8">3.4.-.-</ecNumber>
    </submittedName>
</protein>
<evidence type="ECO:0000256" key="1">
    <source>
        <dbReference type="ARBA" id="ARBA00007074"/>
    </source>
</evidence>
<dbReference type="GO" id="GO:0006508">
    <property type="term" value="P:proteolysis"/>
    <property type="evidence" value="ECO:0007669"/>
    <property type="project" value="UniProtKB-KW"/>
</dbReference>
<dbReference type="InterPro" id="IPR038765">
    <property type="entry name" value="Papain-like_cys_pep_sf"/>
</dbReference>
<feature type="transmembrane region" description="Helical" evidence="6">
    <location>
        <begin position="509"/>
        <end position="534"/>
    </location>
</feature>
<evidence type="ECO:0000256" key="2">
    <source>
        <dbReference type="ARBA" id="ARBA00022670"/>
    </source>
</evidence>
<keyword evidence="4" id="KW-0788">Thiol protease</keyword>
<dbReference type="Gene3D" id="3.90.1720.10">
    <property type="entry name" value="endopeptidase domain like (from Nostoc punctiforme)"/>
    <property type="match status" value="1"/>
</dbReference>
<keyword evidence="6" id="KW-0472">Membrane</keyword>
<accession>A0A6N2ZF34</accession>
<evidence type="ECO:0000256" key="5">
    <source>
        <dbReference type="SAM" id="MobiDB-lite"/>
    </source>
</evidence>
<keyword evidence="3 8" id="KW-0378">Hydrolase</keyword>
<comment type="similarity">
    <text evidence="1">Belongs to the peptidase C40 family.</text>
</comment>
<keyword evidence="6" id="KW-1133">Transmembrane helix</keyword>
<dbReference type="EC" id="3.4.-.-" evidence="8"/>
<reference evidence="8" key="1">
    <citation type="submission" date="2019-11" db="EMBL/GenBank/DDBJ databases">
        <authorList>
            <person name="Feng L."/>
        </authorList>
    </citation>
    <scope>NUCLEOTIDE SEQUENCE</scope>
    <source>
        <strain evidence="8">FmagnaLFYP121</strain>
    </source>
</reference>
<dbReference type="PROSITE" id="PS51935">
    <property type="entry name" value="NLPC_P60"/>
    <property type="match status" value="1"/>
</dbReference>
<dbReference type="PANTHER" id="PTHR47053:SF1">
    <property type="entry name" value="MUREIN DD-ENDOPEPTIDASE MEPH-RELATED"/>
    <property type="match status" value="1"/>
</dbReference>
<dbReference type="NCBIfam" id="NF045974">
    <property type="entry name" value="conju_CD1108"/>
    <property type="match status" value="1"/>
</dbReference>
<dbReference type="GO" id="GO:0008234">
    <property type="term" value="F:cysteine-type peptidase activity"/>
    <property type="evidence" value="ECO:0007669"/>
    <property type="project" value="UniProtKB-KW"/>
</dbReference>
<proteinExistence type="inferred from homology"/>
<feature type="compositionally biased region" description="Basic and acidic residues" evidence="5">
    <location>
        <begin position="262"/>
        <end position="291"/>
    </location>
</feature>
<dbReference type="InterPro" id="IPR000064">
    <property type="entry name" value="NLP_P60_dom"/>
</dbReference>
<dbReference type="InterPro" id="IPR051202">
    <property type="entry name" value="Peptidase_C40"/>
</dbReference>
<evidence type="ECO:0000256" key="3">
    <source>
        <dbReference type="ARBA" id="ARBA00022801"/>
    </source>
</evidence>
<feature type="compositionally biased region" description="Basic and acidic residues" evidence="5">
    <location>
        <begin position="180"/>
        <end position="199"/>
    </location>
</feature>
<feature type="region of interest" description="Disordered" evidence="5">
    <location>
        <begin position="180"/>
        <end position="201"/>
    </location>
</feature>
<keyword evidence="6" id="KW-0812">Transmembrane</keyword>
<gene>
    <name evidence="8" type="primary">iap_2</name>
    <name evidence="8" type="ORF">FMLFYP121_00534</name>
</gene>
<dbReference type="RefSeq" id="WP_156849747.1">
    <property type="nucleotide sequence ID" value="NZ_CACRTP010000007.1"/>
</dbReference>
<keyword evidence="2" id="KW-0645">Protease</keyword>
<dbReference type="SUPFAM" id="SSF54001">
    <property type="entry name" value="Cysteine proteinases"/>
    <property type="match status" value="1"/>
</dbReference>
<name>A0A6N2ZF34_FINMA</name>
<dbReference type="EMBL" id="CACRTP010000007">
    <property type="protein sequence ID" value="VYT77974.1"/>
    <property type="molecule type" value="Genomic_DNA"/>
</dbReference>
<organism evidence="8">
    <name type="scientific">Finegoldia magna</name>
    <name type="common">Peptostreptococcus magnus</name>
    <dbReference type="NCBI Taxonomy" id="1260"/>
    <lineage>
        <taxon>Bacteria</taxon>
        <taxon>Bacillati</taxon>
        <taxon>Bacillota</taxon>
        <taxon>Tissierellia</taxon>
        <taxon>Tissierellales</taxon>
        <taxon>Peptoniphilaceae</taxon>
        <taxon>Finegoldia</taxon>
    </lineage>
</organism>
<evidence type="ECO:0000259" key="7">
    <source>
        <dbReference type="PROSITE" id="PS51935"/>
    </source>
</evidence>
<evidence type="ECO:0000256" key="4">
    <source>
        <dbReference type="ARBA" id="ARBA00022807"/>
    </source>
</evidence>
<dbReference type="Pfam" id="PF00877">
    <property type="entry name" value="NLPC_P60"/>
    <property type="match status" value="1"/>
</dbReference>
<dbReference type="PANTHER" id="PTHR47053">
    <property type="entry name" value="MUREIN DD-ENDOPEPTIDASE MEPH-RELATED"/>
    <property type="match status" value="1"/>
</dbReference>
<dbReference type="AlphaFoldDB" id="A0A6N2ZF34"/>